<evidence type="ECO:0000256" key="5">
    <source>
        <dbReference type="ARBA" id="ARBA00023065"/>
    </source>
</evidence>
<dbReference type="Pfam" id="PF00654">
    <property type="entry name" value="Voltage_CLC"/>
    <property type="match status" value="1"/>
</dbReference>
<dbReference type="GO" id="GO:0005254">
    <property type="term" value="F:chloride channel activity"/>
    <property type="evidence" value="ECO:0007669"/>
    <property type="project" value="UniProtKB-KW"/>
</dbReference>
<dbReference type="PANTHER" id="PTHR43427">
    <property type="entry name" value="CHLORIDE CHANNEL PROTEIN CLC-E"/>
    <property type="match status" value="1"/>
</dbReference>
<feature type="transmembrane region" description="Helical" evidence="11">
    <location>
        <begin position="290"/>
        <end position="308"/>
    </location>
</feature>
<evidence type="ECO:0000256" key="6">
    <source>
        <dbReference type="ARBA" id="ARBA00023136"/>
    </source>
</evidence>
<reference evidence="14" key="1">
    <citation type="submission" date="2016-10" db="EMBL/GenBank/DDBJ databases">
        <authorList>
            <person name="Varghese N."/>
            <person name="Submissions S."/>
        </authorList>
    </citation>
    <scope>NUCLEOTIDE SEQUENCE [LARGE SCALE GENOMIC DNA]</scope>
    <source>
        <strain evidence="14">DSM 18733</strain>
    </source>
</reference>
<evidence type="ECO:0000256" key="1">
    <source>
        <dbReference type="ARBA" id="ARBA00004141"/>
    </source>
</evidence>
<dbReference type="STRING" id="407022.SAMN05661044_02015"/>
<dbReference type="Proteomes" id="UP000199421">
    <property type="component" value="Unassembled WGS sequence"/>
</dbReference>
<feature type="transmembrane region" description="Helical" evidence="11">
    <location>
        <begin position="418"/>
        <end position="439"/>
    </location>
</feature>
<keyword evidence="6 11" id="KW-0472">Membrane</keyword>
<proteinExistence type="predicted"/>
<evidence type="ECO:0000256" key="8">
    <source>
        <dbReference type="ARBA" id="ARBA00023214"/>
    </source>
</evidence>
<evidence type="ECO:0000256" key="9">
    <source>
        <dbReference type="ARBA" id="ARBA00023303"/>
    </source>
</evidence>
<dbReference type="SUPFAM" id="SSF54631">
    <property type="entry name" value="CBS-domain pair"/>
    <property type="match status" value="1"/>
</dbReference>
<evidence type="ECO:0000259" key="12">
    <source>
        <dbReference type="PROSITE" id="PS51371"/>
    </source>
</evidence>
<evidence type="ECO:0000256" key="3">
    <source>
        <dbReference type="ARBA" id="ARBA00022692"/>
    </source>
</evidence>
<evidence type="ECO:0000256" key="7">
    <source>
        <dbReference type="ARBA" id="ARBA00023173"/>
    </source>
</evidence>
<evidence type="ECO:0000313" key="14">
    <source>
        <dbReference type="Proteomes" id="UP000199421"/>
    </source>
</evidence>
<gene>
    <name evidence="13" type="ORF">SAMN05661044_02015</name>
</gene>
<sequence>MSINKSPIPISISLDDSFSSAATRPSHHKNYQRVLLISTYAILIAVCISFIAKLLVYLISVVTNLSFFGTLSIHEHSPATNELGLWVIAIPALGGVIVGIMALYGSKAIRGHGIPEAMEQILTNQSKIKPSITYLKPLSSAIAIGTGGPFGAEGPIIATGGALGSTLGQLLHITNTERKILLASGAVAGMTAIFGTPIAAIFLAIELLLFEFSPRAIIAVSLACITGAGGHHLLFSSHPVFYTEHVISTPTNMATFYYSLLGIIIGFIAIGITKAVYAVEDLFEHLPIHWMWWPAIGGLAVGIIGYFAPRTIGVGYENITALLGGELPFYAVLSLCLFKFCSWAIALGSGTSGGTLAPLLTIGAATGILIAHVFIYFFPTVEIDLGLAALIGMSAMFAGASRAVLTSILFALETTGQFNALTPLLAACLAAYAISYLFMRNTIMTEKISRRGVHTPETYEPDPLSLINVQQVMEPCDTYMLEDTSLLKVKEWIDYQQDSPSYYIVVNEQQSYVGIVSTSNLLATHHDEQSTVGSLIQRKAISLRPQDNLRTALGKFMAENIDVIPVVEHENRHIIGIISYQKIIKTFQEITSTEQQKSVNISLKRKRLRFLSKHRKASHH</sequence>
<feature type="transmembrane region" description="Helical" evidence="11">
    <location>
        <begin position="216"/>
        <end position="235"/>
    </location>
</feature>
<dbReference type="PROSITE" id="PS51371">
    <property type="entry name" value="CBS"/>
    <property type="match status" value="2"/>
</dbReference>
<dbReference type="CDD" id="cd00400">
    <property type="entry name" value="Voltage_gated_ClC"/>
    <property type="match status" value="1"/>
</dbReference>
<dbReference type="AlphaFoldDB" id="A0A1H7MHM4"/>
<dbReference type="PRINTS" id="PR00762">
    <property type="entry name" value="CLCHANNEL"/>
</dbReference>
<dbReference type="EMBL" id="FOAF01000001">
    <property type="protein sequence ID" value="SEL10840.1"/>
    <property type="molecule type" value="Genomic_DNA"/>
</dbReference>
<keyword evidence="7" id="KW-0869">Chloride channel</keyword>
<keyword evidence="5" id="KW-0406">Ion transport</keyword>
<feature type="transmembrane region" description="Helical" evidence="11">
    <location>
        <begin position="83"/>
        <end position="104"/>
    </location>
</feature>
<evidence type="ECO:0000313" key="13">
    <source>
        <dbReference type="EMBL" id="SEL10840.1"/>
    </source>
</evidence>
<keyword evidence="10" id="KW-0129">CBS domain</keyword>
<evidence type="ECO:0000256" key="11">
    <source>
        <dbReference type="SAM" id="Phobius"/>
    </source>
</evidence>
<keyword evidence="8" id="KW-0868">Chloride</keyword>
<organism evidence="13 14">
    <name type="scientific">Olivibacter domesticus</name>
    <name type="common">Pseudosphingobacterium domesticum</name>
    <dbReference type="NCBI Taxonomy" id="407022"/>
    <lineage>
        <taxon>Bacteria</taxon>
        <taxon>Pseudomonadati</taxon>
        <taxon>Bacteroidota</taxon>
        <taxon>Sphingobacteriia</taxon>
        <taxon>Sphingobacteriales</taxon>
        <taxon>Sphingobacteriaceae</taxon>
        <taxon>Olivibacter</taxon>
    </lineage>
</organism>
<accession>A0A1H7MHM4</accession>
<feature type="transmembrane region" description="Helical" evidence="11">
    <location>
        <begin position="256"/>
        <end position="278"/>
    </location>
</feature>
<keyword evidence="4 11" id="KW-1133">Transmembrane helix</keyword>
<dbReference type="InterPro" id="IPR050368">
    <property type="entry name" value="ClC-type_chloride_channel"/>
</dbReference>
<dbReference type="InterPro" id="IPR001807">
    <property type="entry name" value="ClC"/>
</dbReference>
<keyword evidence="14" id="KW-1185">Reference proteome</keyword>
<feature type="transmembrane region" description="Helical" evidence="11">
    <location>
        <begin position="180"/>
        <end position="210"/>
    </location>
</feature>
<feature type="domain" description="CBS" evidence="12">
    <location>
        <begin position="473"/>
        <end position="531"/>
    </location>
</feature>
<evidence type="ECO:0000256" key="10">
    <source>
        <dbReference type="PROSITE-ProRule" id="PRU00703"/>
    </source>
</evidence>
<feature type="transmembrane region" description="Helical" evidence="11">
    <location>
        <begin position="356"/>
        <end position="378"/>
    </location>
</feature>
<dbReference type="PANTHER" id="PTHR43427:SF6">
    <property type="entry name" value="CHLORIDE CHANNEL PROTEIN CLC-E"/>
    <property type="match status" value="1"/>
</dbReference>
<comment type="subcellular location">
    <subcellularLocation>
        <location evidence="1">Membrane</location>
        <topology evidence="1">Multi-pass membrane protein</topology>
    </subcellularLocation>
</comment>
<dbReference type="Gene3D" id="3.10.580.10">
    <property type="entry name" value="CBS-domain"/>
    <property type="match status" value="1"/>
</dbReference>
<dbReference type="Pfam" id="PF00571">
    <property type="entry name" value="CBS"/>
    <property type="match status" value="1"/>
</dbReference>
<name>A0A1H7MHM4_OLID1</name>
<keyword evidence="3 11" id="KW-0812">Transmembrane</keyword>
<dbReference type="InterPro" id="IPR014743">
    <property type="entry name" value="Cl-channel_core"/>
</dbReference>
<keyword evidence="9" id="KW-0407">Ion channel</keyword>
<dbReference type="OrthoDB" id="9812438at2"/>
<dbReference type="SUPFAM" id="SSF81340">
    <property type="entry name" value="Clc chloride channel"/>
    <property type="match status" value="1"/>
</dbReference>
<feature type="transmembrane region" description="Helical" evidence="11">
    <location>
        <begin position="34"/>
        <end position="63"/>
    </location>
</feature>
<evidence type="ECO:0000256" key="4">
    <source>
        <dbReference type="ARBA" id="ARBA00022989"/>
    </source>
</evidence>
<keyword evidence="2" id="KW-0813">Transport</keyword>
<dbReference type="InterPro" id="IPR000644">
    <property type="entry name" value="CBS_dom"/>
</dbReference>
<dbReference type="RefSeq" id="WP_093322993.1">
    <property type="nucleotide sequence ID" value="NZ_FOAF01000001.1"/>
</dbReference>
<dbReference type="GO" id="GO:0034707">
    <property type="term" value="C:chloride channel complex"/>
    <property type="evidence" value="ECO:0007669"/>
    <property type="project" value="UniProtKB-KW"/>
</dbReference>
<evidence type="ECO:0000256" key="2">
    <source>
        <dbReference type="ARBA" id="ARBA00022448"/>
    </source>
</evidence>
<feature type="transmembrane region" description="Helical" evidence="11">
    <location>
        <begin position="385"/>
        <end position="412"/>
    </location>
</feature>
<protein>
    <submittedName>
        <fullName evidence="13">H+/Cl-antiporter ClcA</fullName>
    </submittedName>
</protein>
<dbReference type="InterPro" id="IPR046342">
    <property type="entry name" value="CBS_dom_sf"/>
</dbReference>
<feature type="domain" description="CBS" evidence="12">
    <location>
        <begin position="536"/>
        <end position="593"/>
    </location>
</feature>
<feature type="transmembrane region" description="Helical" evidence="11">
    <location>
        <begin position="329"/>
        <end position="350"/>
    </location>
</feature>
<dbReference type="Gene3D" id="1.10.3080.10">
    <property type="entry name" value="Clc chloride channel"/>
    <property type="match status" value="1"/>
</dbReference>